<keyword evidence="2 5" id="KW-0489">Methyltransferase</keyword>
<dbReference type="AlphaFoldDB" id="A0A644Z6N5"/>
<comment type="similarity">
    <text evidence="1">Belongs to the class IV-like SAM-binding methyltransferase superfamily. RNA methyltransferase TrmH family.</text>
</comment>
<dbReference type="SUPFAM" id="SSF55315">
    <property type="entry name" value="L30e-like"/>
    <property type="match status" value="1"/>
</dbReference>
<dbReference type="SUPFAM" id="SSF75217">
    <property type="entry name" value="alpha/beta knot"/>
    <property type="match status" value="1"/>
</dbReference>
<dbReference type="EMBL" id="VSSQ01007559">
    <property type="protein sequence ID" value="MPM36287.1"/>
    <property type="molecule type" value="Genomic_DNA"/>
</dbReference>
<dbReference type="PANTHER" id="PTHR43191">
    <property type="entry name" value="RRNA METHYLTRANSFERASE 3"/>
    <property type="match status" value="1"/>
</dbReference>
<dbReference type="SMART" id="SM00967">
    <property type="entry name" value="SpoU_sub_bind"/>
    <property type="match status" value="1"/>
</dbReference>
<dbReference type="Gene3D" id="3.30.1330.30">
    <property type="match status" value="1"/>
</dbReference>
<evidence type="ECO:0000313" key="5">
    <source>
        <dbReference type="EMBL" id="MPM36287.1"/>
    </source>
</evidence>
<evidence type="ECO:0000256" key="1">
    <source>
        <dbReference type="ARBA" id="ARBA00007228"/>
    </source>
</evidence>
<evidence type="ECO:0000256" key="3">
    <source>
        <dbReference type="ARBA" id="ARBA00022679"/>
    </source>
</evidence>
<evidence type="ECO:0000259" key="4">
    <source>
        <dbReference type="SMART" id="SM00967"/>
    </source>
</evidence>
<organism evidence="5">
    <name type="scientific">bioreactor metagenome</name>
    <dbReference type="NCBI Taxonomy" id="1076179"/>
    <lineage>
        <taxon>unclassified sequences</taxon>
        <taxon>metagenomes</taxon>
        <taxon>ecological metagenomes</taxon>
    </lineage>
</organism>
<dbReference type="Gene3D" id="3.40.1280.10">
    <property type="match status" value="1"/>
</dbReference>
<dbReference type="GO" id="GO:0005737">
    <property type="term" value="C:cytoplasm"/>
    <property type="evidence" value="ECO:0007669"/>
    <property type="project" value="UniProtKB-ARBA"/>
</dbReference>
<dbReference type="InterPro" id="IPR029064">
    <property type="entry name" value="Ribosomal_eL30-like_sf"/>
</dbReference>
<comment type="caution">
    <text evidence="5">The sequence shown here is derived from an EMBL/GenBank/DDBJ whole genome shotgun (WGS) entry which is preliminary data.</text>
</comment>
<dbReference type="InterPro" id="IPR029026">
    <property type="entry name" value="tRNA_m1G_MTases_N"/>
</dbReference>
<dbReference type="PANTHER" id="PTHR43191:SF2">
    <property type="entry name" value="RRNA METHYLTRANSFERASE 3, MITOCHONDRIAL"/>
    <property type="match status" value="1"/>
</dbReference>
<reference evidence="5" key="1">
    <citation type="submission" date="2019-08" db="EMBL/GenBank/DDBJ databases">
        <authorList>
            <person name="Kucharzyk K."/>
            <person name="Murdoch R.W."/>
            <person name="Higgins S."/>
            <person name="Loffler F."/>
        </authorList>
    </citation>
    <scope>NUCLEOTIDE SEQUENCE</scope>
</reference>
<dbReference type="InterPro" id="IPR029028">
    <property type="entry name" value="Alpha/beta_knot_MTases"/>
</dbReference>
<dbReference type="InterPro" id="IPR013123">
    <property type="entry name" value="SpoU_subst-bd"/>
</dbReference>
<dbReference type="CDD" id="cd18095">
    <property type="entry name" value="SpoU-like_rRNA-MTase"/>
    <property type="match status" value="1"/>
</dbReference>
<dbReference type="InterPro" id="IPR053888">
    <property type="entry name" value="MRM3-like_sub_bind"/>
</dbReference>
<name>A0A644Z6N5_9ZZZZ</name>
<dbReference type="GO" id="GO:0008173">
    <property type="term" value="F:RNA methyltransferase activity"/>
    <property type="evidence" value="ECO:0007669"/>
    <property type="project" value="InterPro"/>
</dbReference>
<dbReference type="GO" id="GO:0006396">
    <property type="term" value="P:RNA processing"/>
    <property type="evidence" value="ECO:0007669"/>
    <property type="project" value="InterPro"/>
</dbReference>
<protein>
    <submittedName>
        <fullName evidence="5">23S rRNA (Guanosine-2'-O-)-methyltransferase RlmB</fullName>
        <ecNumber evidence="5">2.1.1.185</ecNumber>
    </submittedName>
</protein>
<dbReference type="EC" id="2.1.1.185" evidence="5"/>
<dbReference type="GO" id="GO:0003723">
    <property type="term" value="F:RNA binding"/>
    <property type="evidence" value="ECO:0007669"/>
    <property type="project" value="InterPro"/>
</dbReference>
<feature type="domain" description="RNA 2-O ribose methyltransferase substrate binding" evidence="4">
    <location>
        <begin position="32"/>
        <end position="107"/>
    </location>
</feature>
<sequence length="273" mass="30067">MRKTISSVNNQLVKETCELKIKKYRMAADAFIIEGARSTEEVLNSGWDILRAFVDLSVESDRVQKIADELEAIGVMVFEVKAEVMHRLSDTDTPQGILAVVRKKACELNDFNQRNAGLLLVLDEVRDPGNLGTIIRTADAAGIAGIILLEGCTDIFAPKAVRSAMGSLFHLPIRNEQNKKEFISWCRENNWSLWSSSLEGGQSIYSEELAKRTAIIIGNEAEGVSAELLSASEKRVYIPMPGKAESLNAAIAAGIILFECVRRKLVTKSIDVL</sequence>
<keyword evidence="3 5" id="KW-0808">Transferase</keyword>
<dbReference type="Pfam" id="PF22435">
    <property type="entry name" value="MRM3-like_sub_bind"/>
    <property type="match status" value="1"/>
</dbReference>
<accession>A0A644Z6N5</accession>
<proteinExistence type="inferred from homology"/>
<dbReference type="InterPro" id="IPR001537">
    <property type="entry name" value="SpoU_MeTrfase"/>
</dbReference>
<dbReference type="Pfam" id="PF00588">
    <property type="entry name" value="SpoU_methylase"/>
    <property type="match status" value="1"/>
</dbReference>
<evidence type="ECO:0000256" key="2">
    <source>
        <dbReference type="ARBA" id="ARBA00022603"/>
    </source>
</evidence>
<dbReference type="GO" id="GO:0032259">
    <property type="term" value="P:methylation"/>
    <property type="evidence" value="ECO:0007669"/>
    <property type="project" value="UniProtKB-KW"/>
</dbReference>
<dbReference type="InterPro" id="IPR051259">
    <property type="entry name" value="rRNA_Methyltransferase"/>
</dbReference>
<gene>
    <name evidence="5" type="primary">rlmB_29</name>
    <name evidence="5" type="ORF">SDC9_82882</name>
</gene>